<keyword evidence="4" id="KW-1185">Reference proteome</keyword>
<evidence type="ECO:0000313" key="3">
    <source>
        <dbReference type="EMBL" id="SLK03687.1"/>
    </source>
</evidence>
<accession>A0A1U6I6N7</accession>
<dbReference type="STRING" id="428990.SAMN06295987_104280"/>
<feature type="region of interest" description="Disordered" evidence="1">
    <location>
        <begin position="57"/>
        <end position="102"/>
    </location>
</feature>
<dbReference type="EMBL" id="FVZE01000004">
    <property type="protein sequence ID" value="SLK03687.1"/>
    <property type="molecule type" value="Genomic_DNA"/>
</dbReference>
<organism evidence="3 4">
    <name type="scientific">Novosphingobium mathurense</name>
    <dbReference type="NCBI Taxonomy" id="428990"/>
    <lineage>
        <taxon>Bacteria</taxon>
        <taxon>Pseudomonadati</taxon>
        <taxon>Pseudomonadota</taxon>
        <taxon>Alphaproteobacteria</taxon>
        <taxon>Sphingomonadales</taxon>
        <taxon>Sphingomonadaceae</taxon>
        <taxon>Novosphingobium</taxon>
    </lineage>
</organism>
<name>A0A1U6I6N7_9SPHN</name>
<sequence>MTFILAILGRWGVPERFQRLVAYAGLALLCAALVAAWLWQHDRKVIAHHEEKITRQVEKKTGRASEAATEAAGNTKERVEHENERARNAASGGTDPLKSGLDCLRRAGADCPASR</sequence>
<reference evidence="4" key="1">
    <citation type="submission" date="2017-02" db="EMBL/GenBank/DDBJ databases">
        <authorList>
            <person name="Varghese N."/>
            <person name="Submissions S."/>
        </authorList>
    </citation>
    <scope>NUCLEOTIDE SEQUENCE [LARGE SCALE GENOMIC DNA]</scope>
    <source>
        <strain evidence="4">SM117</strain>
    </source>
</reference>
<proteinExistence type="predicted"/>
<dbReference type="AlphaFoldDB" id="A0A1U6I6N7"/>
<evidence type="ECO:0000256" key="1">
    <source>
        <dbReference type="SAM" id="MobiDB-lite"/>
    </source>
</evidence>
<evidence type="ECO:0000256" key="2">
    <source>
        <dbReference type="SAM" id="Phobius"/>
    </source>
</evidence>
<gene>
    <name evidence="3" type="ORF">SAMN06295987_104280</name>
</gene>
<keyword evidence="2" id="KW-0812">Transmembrane</keyword>
<evidence type="ECO:0000313" key="4">
    <source>
        <dbReference type="Proteomes" id="UP000190989"/>
    </source>
</evidence>
<dbReference type="Proteomes" id="UP000190989">
    <property type="component" value="Unassembled WGS sequence"/>
</dbReference>
<protein>
    <submittedName>
        <fullName evidence="3">Uncharacterized protein</fullName>
    </submittedName>
</protein>
<feature type="transmembrane region" description="Helical" evidence="2">
    <location>
        <begin position="20"/>
        <end position="39"/>
    </location>
</feature>
<keyword evidence="2" id="KW-1133">Transmembrane helix</keyword>
<dbReference type="RefSeq" id="WP_079730927.1">
    <property type="nucleotide sequence ID" value="NZ_FVZE01000004.1"/>
</dbReference>
<keyword evidence="2" id="KW-0472">Membrane</keyword>
<feature type="compositionally biased region" description="Basic and acidic residues" evidence="1">
    <location>
        <begin position="75"/>
        <end position="87"/>
    </location>
</feature>